<dbReference type="GO" id="GO:0016829">
    <property type="term" value="F:lyase activity"/>
    <property type="evidence" value="ECO:0007669"/>
    <property type="project" value="UniProtKB-UniRule"/>
</dbReference>
<keyword evidence="1 2" id="KW-0533">Nickel</keyword>
<name>A0A538SXS8_UNCEI</name>
<dbReference type="GO" id="GO:0016151">
    <property type="term" value="F:nickel cation binding"/>
    <property type="evidence" value="ECO:0007669"/>
    <property type="project" value="UniProtKB-UniRule"/>
</dbReference>
<evidence type="ECO:0000256" key="3">
    <source>
        <dbReference type="SAM" id="MobiDB-lite"/>
    </source>
</evidence>
<sequence>MRGGGHGREHRQRVRSRVRRWSDRAPVPRGEIGVSIIYFDCVGGASGDMILGSLVALGVPLPEIERKLRALPLEGVALRSTTVKRHGFDALQLHVDAEESRSHRHFTEIRRMLEGGALPPRVLRRALGTFELLGRCEAEVHGRTLEQVHFHEVGAVDSIVDIVGTAWALEILQVDRCHASVIPQGRGFVQAAHGTLPVPAPATVRILEGAAVRMTEIEAELTTPTGAALLRTLCDTIGGPVGIRPRRTGVATGARDLAERPNIVRALLGEALAPEEDGAVEVLETTIDDMNPQLYGHLTESLFQSGAREVFLTPVQMKKGRPGVLVTAICEPSSAHAVLERLFAESTTIGVRVRHEGRVELARAISEVETPLGRIRVKTAVLPSGEERRIPEYEDLKRLAQAAGRPLVEVMDEVRSFLHESARTTM</sequence>
<feature type="compositionally biased region" description="Basic residues" evidence="3">
    <location>
        <begin position="8"/>
        <end position="19"/>
    </location>
</feature>
<dbReference type="Pfam" id="PF01969">
    <property type="entry name" value="Ni_insertion"/>
    <property type="match status" value="1"/>
</dbReference>
<dbReference type="AlphaFoldDB" id="A0A538SXS8"/>
<dbReference type="PANTHER" id="PTHR36566:SF1">
    <property type="entry name" value="PYRIDINIUM-3,5-BISTHIOCARBOXYLIC ACID MONONUCLEOTIDE NICKEL INSERTION PROTEIN"/>
    <property type="match status" value="1"/>
</dbReference>
<gene>
    <name evidence="4" type="primary">larC</name>
    <name evidence="4" type="ORF">E6K74_00520</name>
</gene>
<dbReference type="EMBL" id="VBOU01000003">
    <property type="protein sequence ID" value="TMQ56196.1"/>
    <property type="molecule type" value="Genomic_DNA"/>
</dbReference>
<accession>A0A538SXS8</accession>
<protein>
    <recommendedName>
        <fullName evidence="2">Putative nickel insertion protein</fullName>
    </recommendedName>
</protein>
<comment type="similarity">
    <text evidence="2">Belongs to the LarC family.</text>
</comment>
<proteinExistence type="inferred from homology"/>
<dbReference type="Gene3D" id="3.30.70.1380">
    <property type="entry name" value="Transcriptional regulatory protein pf0864 domain like"/>
    <property type="match status" value="1"/>
</dbReference>
<dbReference type="NCBIfam" id="TIGR00299">
    <property type="entry name" value="nickel pincer cofactor biosynthesis protein LarC"/>
    <property type="match status" value="1"/>
</dbReference>
<evidence type="ECO:0000256" key="2">
    <source>
        <dbReference type="HAMAP-Rule" id="MF_01074"/>
    </source>
</evidence>
<evidence type="ECO:0000313" key="5">
    <source>
        <dbReference type="Proteomes" id="UP000319829"/>
    </source>
</evidence>
<dbReference type="InterPro" id="IPR002822">
    <property type="entry name" value="Ni_insertion"/>
</dbReference>
<evidence type="ECO:0000256" key="1">
    <source>
        <dbReference type="ARBA" id="ARBA00022596"/>
    </source>
</evidence>
<evidence type="ECO:0000313" key="4">
    <source>
        <dbReference type="EMBL" id="TMQ56196.1"/>
    </source>
</evidence>
<dbReference type="Proteomes" id="UP000319829">
    <property type="component" value="Unassembled WGS sequence"/>
</dbReference>
<dbReference type="HAMAP" id="MF_01074">
    <property type="entry name" value="LarC"/>
    <property type="match status" value="1"/>
</dbReference>
<reference evidence="4 5" key="1">
    <citation type="journal article" date="2019" name="Nat. Microbiol.">
        <title>Mediterranean grassland soil C-N compound turnover is dependent on rainfall and depth, and is mediated by genomically divergent microorganisms.</title>
        <authorList>
            <person name="Diamond S."/>
            <person name="Andeer P.F."/>
            <person name="Li Z."/>
            <person name="Crits-Christoph A."/>
            <person name="Burstein D."/>
            <person name="Anantharaman K."/>
            <person name="Lane K.R."/>
            <person name="Thomas B.C."/>
            <person name="Pan C."/>
            <person name="Northen T.R."/>
            <person name="Banfield J.F."/>
        </authorList>
    </citation>
    <scope>NUCLEOTIDE SEQUENCE [LARGE SCALE GENOMIC DNA]</scope>
    <source>
        <strain evidence="4">WS_4</strain>
    </source>
</reference>
<comment type="caution">
    <text evidence="4">The sequence shown here is derived from an EMBL/GenBank/DDBJ whole genome shotgun (WGS) entry which is preliminary data.</text>
</comment>
<feature type="region of interest" description="Disordered" evidence="3">
    <location>
        <begin position="1"/>
        <end position="20"/>
    </location>
</feature>
<organism evidence="4 5">
    <name type="scientific">Eiseniibacteriota bacterium</name>
    <dbReference type="NCBI Taxonomy" id="2212470"/>
    <lineage>
        <taxon>Bacteria</taxon>
        <taxon>Candidatus Eiseniibacteriota</taxon>
    </lineage>
</organism>
<keyword evidence="2" id="KW-0456">Lyase</keyword>
<dbReference type="PANTHER" id="PTHR36566">
    <property type="entry name" value="NICKEL INSERTION PROTEIN-RELATED"/>
    <property type="match status" value="1"/>
</dbReference>